<feature type="domain" description="YbhG-like alpha-helical hairpin" evidence="3">
    <location>
        <begin position="149"/>
        <end position="277"/>
    </location>
</feature>
<evidence type="ECO:0000259" key="4">
    <source>
        <dbReference type="Pfam" id="PF25954"/>
    </source>
</evidence>
<evidence type="ECO:0000313" key="6">
    <source>
        <dbReference type="EMBL" id="CAA9351920.1"/>
    </source>
</evidence>
<name>A0A6J4M703_9CYAN</name>
<dbReference type="InterPro" id="IPR058637">
    <property type="entry name" value="YknX-like_C"/>
</dbReference>
<dbReference type="Pfam" id="PF25954">
    <property type="entry name" value="Beta-barrel_RND_2"/>
    <property type="match status" value="1"/>
</dbReference>
<protein>
    <submittedName>
        <fullName evidence="6">RND efflux system, membrane fusion protein</fullName>
    </submittedName>
</protein>
<evidence type="ECO:0000256" key="2">
    <source>
        <dbReference type="SAM" id="MobiDB-lite"/>
    </source>
</evidence>
<accession>A0A6J4M703</accession>
<dbReference type="Pfam" id="PF25881">
    <property type="entry name" value="HH_YBHG"/>
    <property type="match status" value="1"/>
</dbReference>
<sequence>MSASESQFSSPDSSSSDSQSDSQSDLQLISQTDSSFGSQLQSNPNPLRSKKPWVWTLLALSLMTGGVTVARWIAPTNGVAQPAQPLQTPPRAVEVTELSPGSGVRLIELLGQVESTAQATVRAQTNGVIRQVLVQPGDRVTVGMPIAILDDSDQQLALAEAQAQLGQERSNLARLEVGTRPEIIAQRRAALRSAQAREQAAADNLNRIESLVQEGAESQRLLVETQAALNDAQGERLAAAAELAEAEAGPILEEIAAQRAGVGAAEAAVNQAELALQRTQIRAATAGVVQSRLASPGDYLESSGEVVTLVAGDRLDVFLELAEDVSGRISAGMPIELRARALPQWQGSATITGVVPSADPASRRQRIRVQLSNPPQGLLSGMAITGRLELPSNTPGFVISRDALTQRQDQWLVFTVTDGTATQVEVELVSDMGEQVAIASEQLQAGQPIVIRGGDGLQNGAAVQVSKAVGG</sequence>
<feature type="compositionally biased region" description="Low complexity" evidence="2">
    <location>
        <begin position="1"/>
        <end position="35"/>
    </location>
</feature>
<feature type="compositionally biased region" description="Polar residues" evidence="2">
    <location>
        <begin position="36"/>
        <end position="45"/>
    </location>
</feature>
<dbReference type="InterPro" id="IPR006143">
    <property type="entry name" value="RND_pump_MFP"/>
</dbReference>
<proteinExistence type="inferred from homology"/>
<dbReference type="PANTHER" id="PTHR30469:SF15">
    <property type="entry name" value="HLYD FAMILY OF SECRETION PROTEINS"/>
    <property type="match status" value="1"/>
</dbReference>
<dbReference type="GO" id="GO:0015562">
    <property type="term" value="F:efflux transmembrane transporter activity"/>
    <property type="evidence" value="ECO:0007669"/>
    <property type="project" value="TreeGrafter"/>
</dbReference>
<organism evidence="6">
    <name type="scientific">uncultured Leptolyngbya sp</name>
    <dbReference type="NCBI Taxonomy" id="332963"/>
    <lineage>
        <taxon>Bacteria</taxon>
        <taxon>Bacillati</taxon>
        <taxon>Cyanobacteriota</taxon>
        <taxon>Cyanophyceae</taxon>
        <taxon>Leptolyngbyales</taxon>
        <taxon>Leptolyngbyaceae</taxon>
        <taxon>Leptolyngbya group</taxon>
        <taxon>Leptolyngbya</taxon>
        <taxon>environmental samples</taxon>
    </lineage>
</organism>
<reference evidence="6" key="1">
    <citation type="submission" date="2020-02" db="EMBL/GenBank/DDBJ databases">
        <authorList>
            <person name="Meier V. D."/>
        </authorList>
    </citation>
    <scope>NUCLEOTIDE SEQUENCE</scope>
    <source>
        <strain evidence="6">AVDCRST_MAG94</strain>
    </source>
</reference>
<dbReference type="Gene3D" id="2.40.50.100">
    <property type="match status" value="2"/>
</dbReference>
<feature type="domain" description="CusB-like beta-barrel" evidence="4">
    <location>
        <begin position="320"/>
        <end position="389"/>
    </location>
</feature>
<gene>
    <name evidence="6" type="ORF">AVDCRST_MAG94-2847</name>
</gene>
<dbReference type="GO" id="GO:1990281">
    <property type="term" value="C:efflux pump complex"/>
    <property type="evidence" value="ECO:0007669"/>
    <property type="project" value="TreeGrafter"/>
</dbReference>
<evidence type="ECO:0000259" key="5">
    <source>
        <dbReference type="Pfam" id="PF25989"/>
    </source>
</evidence>
<dbReference type="Gene3D" id="1.10.287.470">
    <property type="entry name" value="Helix hairpin bin"/>
    <property type="match status" value="1"/>
</dbReference>
<dbReference type="InterPro" id="IPR058792">
    <property type="entry name" value="Beta-barrel_RND_2"/>
</dbReference>
<dbReference type="InterPro" id="IPR059052">
    <property type="entry name" value="HH_YbhG-like"/>
</dbReference>
<evidence type="ECO:0000256" key="1">
    <source>
        <dbReference type="ARBA" id="ARBA00009477"/>
    </source>
</evidence>
<evidence type="ECO:0000259" key="3">
    <source>
        <dbReference type="Pfam" id="PF25881"/>
    </source>
</evidence>
<dbReference type="SUPFAM" id="SSF111369">
    <property type="entry name" value="HlyD-like secretion proteins"/>
    <property type="match status" value="2"/>
</dbReference>
<dbReference type="PANTHER" id="PTHR30469">
    <property type="entry name" value="MULTIDRUG RESISTANCE PROTEIN MDTA"/>
    <property type="match status" value="1"/>
</dbReference>
<feature type="domain" description="YknX-like C-terminal permuted SH3-like" evidence="5">
    <location>
        <begin position="401"/>
        <end position="465"/>
    </location>
</feature>
<dbReference type="Gene3D" id="2.40.30.170">
    <property type="match status" value="1"/>
</dbReference>
<dbReference type="AlphaFoldDB" id="A0A6J4M703"/>
<feature type="region of interest" description="Disordered" evidence="2">
    <location>
        <begin position="1"/>
        <end position="45"/>
    </location>
</feature>
<dbReference type="Gene3D" id="2.40.420.20">
    <property type="match status" value="1"/>
</dbReference>
<dbReference type="EMBL" id="CADCTY010001004">
    <property type="protein sequence ID" value="CAA9351920.1"/>
    <property type="molecule type" value="Genomic_DNA"/>
</dbReference>
<dbReference type="Pfam" id="PF25989">
    <property type="entry name" value="YknX_C"/>
    <property type="match status" value="1"/>
</dbReference>
<comment type="similarity">
    <text evidence="1">Belongs to the membrane fusion protein (MFP) (TC 8.A.1) family.</text>
</comment>
<dbReference type="NCBIfam" id="TIGR01730">
    <property type="entry name" value="RND_mfp"/>
    <property type="match status" value="1"/>
</dbReference>